<dbReference type="SUPFAM" id="SSF140586">
    <property type="entry name" value="Dcp2 domain-like"/>
    <property type="match status" value="1"/>
</dbReference>
<dbReference type="PANTHER" id="PTHR23114:SF17">
    <property type="entry name" value="M7GPPPN-MRNA HYDROLASE"/>
    <property type="match status" value="1"/>
</dbReference>
<evidence type="ECO:0000313" key="11">
    <source>
        <dbReference type="EMBL" id="KAK5085602.1"/>
    </source>
</evidence>
<comment type="similarity">
    <text evidence="3">Belongs to the Nudix hydrolase family. DCP2 subfamily.</text>
</comment>
<dbReference type="EMBL" id="JAVRRJ010000004">
    <property type="protein sequence ID" value="KAK5085602.1"/>
    <property type="molecule type" value="Genomic_DNA"/>
</dbReference>
<dbReference type="SUPFAM" id="SSF55811">
    <property type="entry name" value="Nudix"/>
    <property type="match status" value="1"/>
</dbReference>
<comment type="caution">
    <text evidence="11">The sequence shown here is derived from an EMBL/GenBank/DDBJ whole genome shotgun (WGS) entry which is preliminary data.</text>
</comment>
<feature type="region of interest" description="Disordered" evidence="9">
    <location>
        <begin position="512"/>
        <end position="614"/>
    </location>
</feature>
<dbReference type="GO" id="GO:0000184">
    <property type="term" value="P:nuclear-transcribed mRNA catabolic process, nonsense-mediated decay"/>
    <property type="evidence" value="ECO:0007669"/>
    <property type="project" value="InterPro"/>
</dbReference>
<comment type="subcellular location">
    <subcellularLocation>
        <location evidence="2">Cytoplasm</location>
    </subcellularLocation>
</comment>
<dbReference type="Pfam" id="PF00293">
    <property type="entry name" value="NUDIX"/>
    <property type="match status" value="1"/>
</dbReference>
<dbReference type="InterPro" id="IPR020084">
    <property type="entry name" value="NUDIX_hydrolase_CS"/>
</dbReference>
<dbReference type="CDD" id="cd03672">
    <property type="entry name" value="NUDIX_Dcp2p_Nudt20"/>
    <property type="match status" value="1"/>
</dbReference>
<evidence type="ECO:0000256" key="5">
    <source>
        <dbReference type="ARBA" id="ARBA00022723"/>
    </source>
</evidence>
<organism evidence="11 12">
    <name type="scientific">Lithohypha guttulata</name>
    <dbReference type="NCBI Taxonomy" id="1690604"/>
    <lineage>
        <taxon>Eukaryota</taxon>
        <taxon>Fungi</taxon>
        <taxon>Dikarya</taxon>
        <taxon>Ascomycota</taxon>
        <taxon>Pezizomycotina</taxon>
        <taxon>Eurotiomycetes</taxon>
        <taxon>Chaetothyriomycetidae</taxon>
        <taxon>Chaetothyriales</taxon>
        <taxon>Trichomeriaceae</taxon>
        <taxon>Lithohypha</taxon>
    </lineage>
</organism>
<dbReference type="InterPro" id="IPR007722">
    <property type="entry name" value="DCP2_BoxA"/>
</dbReference>
<comment type="cofactor">
    <cofactor evidence="1">
        <name>Mn(2+)</name>
        <dbReference type="ChEBI" id="CHEBI:29035"/>
    </cofactor>
</comment>
<evidence type="ECO:0000256" key="1">
    <source>
        <dbReference type="ARBA" id="ARBA00001936"/>
    </source>
</evidence>
<evidence type="ECO:0000256" key="8">
    <source>
        <dbReference type="ARBA" id="ARBA00023211"/>
    </source>
</evidence>
<dbReference type="Gene3D" id="1.10.10.1050">
    <property type="entry name" value="Dcp2, box A domain"/>
    <property type="match status" value="1"/>
</dbReference>
<proteinExistence type="inferred from homology"/>
<evidence type="ECO:0000259" key="10">
    <source>
        <dbReference type="PROSITE" id="PS51462"/>
    </source>
</evidence>
<dbReference type="FunFam" id="3.90.79.10:FF:000003">
    <property type="entry name" value="M7GpppN-mRNA hydrolase isoform 2"/>
    <property type="match status" value="1"/>
</dbReference>
<accession>A0AAN7SZF5</accession>
<keyword evidence="7" id="KW-0694">RNA-binding</keyword>
<evidence type="ECO:0000256" key="4">
    <source>
        <dbReference type="ARBA" id="ARBA00022490"/>
    </source>
</evidence>
<dbReference type="PROSITE" id="PS00893">
    <property type="entry name" value="NUDIX_BOX"/>
    <property type="match status" value="1"/>
</dbReference>
<dbReference type="GO" id="GO:0003723">
    <property type="term" value="F:RNA binding"/>
    <property type="evidence" value="ECO:0007669"/>
    <property type="project" value="UniProtKB-KW"/>
</dbReference>
<evidence type="ECO:0000256" key="3">
    <source>
        <dbReference type="ARBA" id="ARBA00005279"/>
    </source>
</evidence>
<dbReference type="InterPro" id="IPR036189">
    <property type="entry name" value="DCP2_BoxA_sf"/>
</dbReference>
<evidence type="ECO:0000256" key="2">
    <source>
        <dbReference type="ARBA" id="ARBA00004496"/>
    </source>
</evidence>
<dbReference type="PROSITE" id="PS51462">
    <property type="entry name" value="NUDIX"/>
    <property type="match status" value="1"/>
</dbReference>
<reference evidence="11 12" key="1">
    <citation type="submission" date="2023-08" db="EMBL/GenBank/DDBJ databases">
        <title>Black Yeasts Isolated from many extreme environments.</title>
        <authorList>
            <person name="Coleine C."/>
            <person name="Stajich J.E."/>
            <person name="Selbmann L."/>
        </authorList>
    </citation>
    <scope>NUCLEOTIDE SEQUENCE [LARGE SCALE GENOMIC DNA]</scope>
    <source>
        <strain evidence="11 12">CCFEE 5910</strain>
    </source>
</reference>
<feature type="region of interest" description="Disordered" evidence="9">
    <location>
        <begin position="461"/>
        <end position="485"/>
    </location>
</feature>
<feature type="domain" description="Nudix hydrolase" evidence="10">
    <location>
        <begin position="90"/>
        <end position="227"/>
    </location>
</feature>
<evidence type="ECO:0000256" key="6">
    <source>
        <dbReference type="ARBA" id="ARBA00022801"/>
    </source>
</evidence>
<keyword evidence="8" id="KW-0464">Manganese</keyword>
<feature type="region of interest" description="Disordered" evidence="9">
    <location>
        <begin position="282"/>
        <end position="309"/>
    </location>
</feature>
<evidence type="ECO:0000256" key="9">
    <source>
        <dbReference type="SAM" id="MobiDB-lite"/>
    </source>
</evidence>
<dbReference type="InterPro" id="IPR000086">
    <property type="entry name" value="NUDIX_hydrolase_dom"/>
</dbReference>
<feature type="region of interest" description="Disordered" evidence="9">
    <location>
        <begin position="342"/>
        <end position="378"/>
    </location>
</feature>
<keyword evidence="5" id="KW-0479">Metal-binding</keyword>
<keyword evidence="4" id="KW-0963">Cytoplasm</keyword>
<evidence type="ECO:0000256" key="7">
    <source>
        <dbReference type="ARBA" id="ARBA00022884"/>
    </source>
</evidence>
<dbReference type="PANTHER" id="PTHR23114">
    <property type="entry name" value="M7GPPPN-MRNA HYDROLASE"/>
    <property type="match status" value="1"/>
</dbReference>
<dbReference type="SMART" id="SM01125">
    <property type="entry name" value="DCP2"/>
    <property type="match status" value="1"/>
</dbReference>
<feature type="region of interest" description="Disordered" evidence="9">
    <location>
        <begin position="842"/>
        <end position="869"/>
    </location>
</feature>
<protein>
    <submittedName>
        <fullName evidence="11">mRNA-decapping enzyme subunit 2</fullName>
        <ecNumber evidence="11">3.6.1.62</ecNumber>
    </submittedName>
</protein>
<sequence>MQLEDWLDDLCVRFIVNIPAEELVSLERICFQIEEAQWFYEDFVRPADPSLPSLTLKTFFQRIVPRCPIFHDWDVHDLDGAFEKFLQYKNRVPVRGAILLNDKMDEVILVKGWKKSGTWSFPRGKINKDEDDLECAIREAWEETGFDIRAAGLVSDPRKIKHIEKTMRSQNMKMFVFRGVSKDAHFEPQTRKEISKIEWFRLADLPTERKKANTTEGTGQHLVLNANKFYVVAPFMHDLKKIITAERRKDNRQSSRAAPPVTAEIASNETDTLQIATQTLPMSPAIPSSLPEVSPPSASDPLHHLSRTPQPVTANLDAAAKSNALMALLRNGPAAQIRNDLHTPHEQINPPTIPRSPERPSHAHAMASIQSPPPAFDLHQQMHPTAPKASALPQLSQHTRSLLDAFNGPTLPQNRPVQPQLPPAKQDLLAAFTSKPFPKSVSPRVFTPVDQGGNLLQLLQRPSSNAPERPVPIDRGNSNVSTPDPSAMVTPTIQLEHMQRKPASTINPLLDLLKDGKKPSTPNPGHAVASGTDQVHTRTPDVPSPASFNNTQTEPVELSATTEDESRTRSAVGTKDNLRSLSNATSPEATKPGLPKSRVGTTSATLAQPIDEPQFEAIARAPTFEEESRTQPAPAERKLFDYKTGNIKQVTSIKAISRQDDRSKQPRSPRNTKQQRQTNSPRRPVTPKELTKPFQPQILKRPQTRDGDDTSRTSDLPLRNIPVPMTSETACIDLPSAFSQGPLSPSLNAPEAVNTQGPIKIPTAASTSSQLLSPVHDPQREALLSLLKTPAPKQLTPEPDATPKASFGLILDHEFADNRVVSPPSASQLISPIAAGEVDSAPRSRVSSLASVGMSGRSHHEKRQTGAEDKAFLMQYLKGLS</sequence>
<gene>
    <name evidence="11" type="primary">DCP2</name>
    <name evidence="11" type="ORF">LTR05_004889</name>
</gene>
<feature type="compositionally biased region" description="Polar residues" evidence="9">
    <location>
        <begin position="476"/>
        <end position="485"/>
    </location>
</feature>
<dbReference type="Proteomes" id="UP001309876">
    <property type="component" value="Unassembled WGS sequence"/>
</dbReference>
<dbReference type="GO" id="GO:0000290">
    <property type="term" value="P:deadenylation-dependent decapping of nuclear-transcribed mRNA"/>
    <property type="evidence" value="ECO:0007669"/>
    <property type="project" value="InterPro"/>
</dbReference>
<dbReference type="GO" id="GO:0030145">
    <property type="term" value="F:manganese ion binding"/>
    <property type="evidence" value="ECO:0007669"/>
    <property type="project" value="InterPro"/>
</dbReference>
<dbReference type="GO" id="GO:0140933">
    <property type="term" value="F:5'-(N(7)-methylguanosine 5'-triphospho)-[mRNA] hydrolase activity"/>
    <property type="evidence" value="ECO:0007669"/>
    <property type="project" value="UniProtKB-EC"/>
</dbReference>
<dbReference type="Pfam" id="PF05026">
    <property type="entry name" value="DCP2"/>
    <property type="match status" value="1"/>
</dbReference>
<dbReference type="InterPro" id="IPR044099">
    <property type="entry name" value="Dcp2_NUDIX"/>
</dbReference>
<feature type="compositionally biased region" description="Basic and acidic residues" evidence="9">
    <location>
        <begin position="703"/>
        <end position="712"/>
    </location>
</feature>
<feature type="compositionally biased region" description="Polar residues" evidence="9">
    <location>
        <begin position="666"/>
        <end position="681"/>
    </location>
</feature>
<name>A0AAN7SZF5_9EURO</name>
<keyword evidence="6 11" id="KW-0378">Hydrolase</keyword>
<keyword evidence="12" id="KW-1185">Reference proteome</keyword>
<feature type="compositionally biased region" description="Polar residues" evidence="9">
    <location>
        <begin position="579"/>
        <end position="588"/>
    </location>
</feature>
<dbReference type="AlphaFoldDB" id="A0AAN7SZF5"/>
<feature type="region of interest" description="Disordered" evidence="9">
    <location>
        <begin position="650"/>
        <end position="722"/>
    </location>
</feature>
<feature type="region of interest" description="Disordered" evidence="9">
    <location>
        <begin position="623"/>
        <end position="642"/>
    </location>
</feature>
<feature type="region of interest" description="Disordered" evidence="9">
    <location>
        <begin position="247"/>
        <end position="268"/>
    </location>
</feature>
<dbReference type="EC" id="3.6.1.62" evidence="11"/>
<dbReference type="InterPro" id="IPR015797">
    <property type="entry name" value="NUDIX_hydrolase-like_dom_sf"/>
</dbReference>
<evidence type="ECO:0000313" key="12">
    <source>
        <dbReference type="Proteomes" id="UP001309876"/>
    </source>
</evidence>
<dbReference type="Gene3D" id="3.90.79.10">
    <property type="entry name" value="Nucleoside Triphosphate Pyrophosphohydrolase"/>
    <property type="match status" value="1"/>
</dbReference>
<dbReference type="GO" id="GO:0000932">
    <property type="term" value="C:P-body"/>
    <property type="evidence" value="ECO:0007669"/>
    <property type="project" value="TreeGrafter"/>
</dbReference>